<evidence type="ECO:0000313" key="3">
    <source>
        <dbReference type="Proteomes" id="UP000287033"/>
    </source>
</evidence>
<keyword evidence="1" id="KW-0812">Transmembrane</keyword>
<protein>
    <recommendedName>
        <fullName evidence="4">Proline rich membrane anchor 1</fullName>
    </recommendedName>
</protein>
<dbReference type="Proteomes" id="UP000287033">
    <property type="component" value="Unassembled WGS sequence"/>
</dbReference>
<dbReference type="OrthoDB" id="8885320at2759"/>
<dbReference type="STRING" id="137246.A0A401SAM7"/>
<reference evidence="2 3" key="1">
    <citation type="journal article" date="2018" name="Nat. Ecol. Evol.">
        <title>Shark genomes provide insights into elasmobranch evolution and the origin of vertebrates.</title>
        <authorList>
            <person name="Hara Y"/>
            <person name="Yamaguchi K"/>
            <person name="Onimaru K"/>
            <person name="Kadota M"/>
            <person name="Koyanagi M"/>
            <person name="Keeley SD"/>
            <person name="Tatsumi K"/>
            <person name="Tanaka K"/>
            <person name="Motone F"/>
            <person name="Kageyama Y"/>
            <person name="Nozu R"/>
            <person name="Adachi N"/>
            <person name="Nishimura O"/>
            <person name="Nakagawa R"/>
            <person name="Tanegashima C"/>
            <person name="Kiyatake I"/>
            <person name="Matsumoto R"/>
            <person name="Murakumo K"/>
            <person name="Nishida K"/>
            <person name="Terakita A"/>
            <person name="Kuratani S"/>
            <person name="Sato K"/>
            <person name="Hyodo S Kuraku.S."/>
        </authorList>
    </citation>
    <scope>NUCLEOTIDE SEQUENCE [LARGE SCALE GENOMIC DNA]</scope>
</reference>
<proteinExistence type="predicted"/>
<evidence type="ECO:0008006" key="4">
    <source>
        <dbReference type="Google" id="ProtNLM"/>
    </source>
</evidence>
<keyword evidence="3" id="KW-1185">Reference proteome</keyword>
<accession>A0A401SAM7</accession>
<feature type="transmembrane region" description="Helical" evidence="1">
    <location>
        <begin position="94"/>
        <end position="116"/>
    </location>
</feature>
<sequence length="153" mass="17238">MLNADLSLTLYPWILNRYFLTSLFFLFQLSQGELQKSGGRSVFETGTDECHEICSCRLPPLPPPPPPPPPPRQFVSPTVKPTDYPPLKPWWTDMVILIAVSCAILAFLVIAVIICYKAIKRKPMRKEENGTNRAEYAMTSQNDKMPDANSAII</sequence>
<name>A0A401SAM7_CHIPU</name>
<dbReference type="AlphaFoldDB" id="A0A401SAM7"/>
<dbReference type="InterPro" id="IPR029659">
    <property type="entry name" value="PRIMA1"/>
</dbReference>
<keyword evidence="1" id="KW-1133">Transmembrane helix</keyword>
<evidence type="ECO:0000313" key="2">
    <source>
        <dbReference type="EMBL" id="GCC27461.1"/>
    </source>
</evidence>
<evidence type="ECO:0000256" key="1">
    <source>
        <dbReference type="SAM" id="Phobius"/>
    </source>
</evidence>
<dbReference type="EMBL" id="BEZZ01000165">
    <property type="protein sequence ID" value="GCC27461.1"/>
    <property type="molecule type" value="Genomic_DNA"/>
</dbReference>
<organism evidence="2 3">
    <name type="scientific">Chiloscyllium punctatum</name>
    <name type="common">Brownbanded bambooshark</name>
    <name type="synonym">Hemiscyllium punctatum</name>
    <dbReference type="NCBI Taxonomy" id="137246"/>
    <lineage>
        <taxon>Eukaryota</taxon>
        <taxon>Metazoa</taxon>
        <taxon>Chordata</taxon>
        <taxon>Craniata</taxon>
        <taxon>Vertebrata</taxon>
        <taxon>Chondrichthyes</taxon>
        <taxon>Elasmobranchii</taxon>
        <taxon>Galeomorphii</taxon>
        <taxon>Galeoidea</taxon>
        <taxon>Orectolobiformes</taxon>
        <taxon>Hemiscylliidae</taxon>
        <taxon>Chiloscyllium</taxon>
    </lineage>
</organism>
<dbReference type="Pfam" id="PF16101">
    <property type="entry name" value="PRIMA1"/>
    <property type="match status" value="1"/>
</dbReference>
<keyword evidence="1" id="KW-0472">Membrane</keyword>
<dbReference type="OMA" id="SIAEYPM"/>
<gene>
    <name evidence="2" type="ORF">chiPu_0005885</name>
</gene>
<comment type="caution">
    <text evidence="2">The sequence shown here is derived from an EMBL/GenBank/DDBJ whole genome shotgun (WGS) entry which is preliminary data.</text>
</comment>